<dbReference type="Pfam" id="PF00440">
    <property type="entry name" value="TetR_N"/>
    <property type="match status" value="1"/>
</dbReference>
<evidence type="ECO:0000313" key="5">
    <source>
        <dbReference type="EMBL" id="ALG75276.1"/>
    </source>
</evidence>
<dbReference type="InterPro" id="IPR050109">
    <property type="entry name" value="HTH-type_TetR-like_transc_reg"/>
</dbReference>
<dbReference type="PROSITE" id="PS50977">
    <property type="entry name" value="HTH_TETR_2"/>
    <property type="match status" value="1"/>
</dbReference>
<dbReference type="PANTHER" id="PTHR30055">
    <property type="entry name" value="HTH-TYPE TRANSCRIPTIONAL REGULATOR RUTR"/>
    <property type="match status" value="1"/>
</dbReference>
<sequence length="261" mass="28465">MKSTSSQSKAVAKGPDDGAESRTAGKRGRPAQRRRAGPGRPEGVSNVRDEILDAAEIEFANLGYAGTSLRNVADAAQVTQALINYYFGSKYGLFEEVFLRRGRQIAEDRVQRMDALRRSGTPPSVEDIVRAFLMPALSMRATAAGRTFMRLQARLHTEPPEISYKLRNEAYEPSTRLFTEALQAALPHLSGKDVYWRMTLMIGAYLYAFSDTHRLEEMAPGIVNLDDPDEILNAITSFVTAGMLAPAPGNAGSLLPGSAKG</sequence>
<evidence type="ECO:0000256" key="1">
    <source>
        <dbReference type="ARBA" id="ARBA00023125"/>
    </source>
</evidence>
<dbReference type="PANTHER" id="PTHR30055:SF235">
    <property type="entry name" value="TRANSCRIPTIONAL REGULATORY PROTEIN"/>
    <property type="match status" value="1"/>
</dbReference>
<gene>
    <name evidence="5" type="ORF">AL072_30655</name>
</gene>
<dbReference type="PROSITE" id="PS01081">
    <property type="entry name" value="HTH_TETR_1"/>
    <property type="match status" value="1"/>
</dbReference>
<dbReference type="GO" id="GO:0003700">
    <property type="term" value="F:DNA-binding transcription factor activity"/>
    <property type="evidence" value="ECO:0007669"/>
    <property type="project" value="TreeGrafter"/>
</dbReference>
<name>A0AAC8W5K1_9PROT</name>
<dbReference type="RefSeq" id="WP_045584749.1">
    <property type="nucleotide sequence ID" value="NZ_CP012406.1"/>
</dbReference>
<dbReference type="Pfam" id="PF17939">
    <property type="entry name" value="TetR_C_30"/>
    <property type="match status" value="1"/>
</dbReference>
<feature type="compositionally biased region" description="Basic residues" evidence="3">
    <location>
        <begin position="24"/>
        <end position="37"/>
    </location>
</feature>
<accession>A0AAC8W5K1</accession>
<dbReference type="SUPFAM" id="SSF48498">
    <property type="entry name" value="Tetracyclin repressor-like, C-terminal domain"/>
    <property type="match status" value="1"/>
</dbReference>
<reference evidence="5 6" key="2">
    <citation type="journal article" date="2016" name="Genome Announc.">
        <title>Complete Genome Sequence of a Strain of Azospirillum thiophilum Isolated from a Sulfide Spring.</title>
        <authorList>
            <person name="Fomenkov A."/>
            <person name="Vincze T."/>
            <person name="Grabovich M."/>
            <person name="Anton B.P."/>
            <person name="Dubinina G."/>
            <person name="Orlova M."/>
            <person name="Belousova E."/>
            <person name="Roberts R.J."/>
        </authorList>
    </citation>
    <scope>NUCLEOTIDE SEQUENCE [LARGE SCALE GENOMIC DNA]</scope>
    <source>
        <strain evidence="5 6">BV-S</strain>
    </source>
</reference>
<dbReference type="EMBL" id="CP012406">
    <property type="protein sequence ID" value="ALG75276.1"/>
    <property type="molecule type" value="Genomic_DNA"/>
</dbReference>
<dbReference type="AlphaFoldDB" id="A0AAC8W5K1"/>
<feature type="DNA-binding region" description="H-T-H motif" evidence="2">
    <location>
        <begin position="68"/>
        <end position="87"/>
    </location>
</feature>
<evidence type="ECO:0000259" key="4">
    <source>
        <dbReference type="PROSITE" id="PS50977"/>
    </source>
</evidence>
<protein>
    <submittedName>
        <fullName evidence="5">TetR family transcriptional regulator</fullName>
    </submittedName>
</protein>
<dbReference type="Proteomes" id="UP000069935">
    <property type="component" value="Chromosome 6"/>
</dbReference>
<dbReference type="Gene3D" id="1.10.357.10">
    <property type="entry name" value="Tetracycline Repressor, domain 2"/>
    <property type="match status" value="1"/>
</dbReference>
<proteinExistence type="predicted"/>
<dbReference type="GO" id="GO:0000976">
    <property type="term" value="F:transcription cis-regulatory region binding"/>
    <property type="evidence" value="ECO:0007669"/>
    <property type="project" value="TreeGrafter"/>
</dbReference>
<keyword evidence="1 2" id="KW-0238">DNA-binding</keyword>
<dbReference type="SUPFAM" id="SSF46689">
    <property type="entry name" value="Homeodomain-like"/>
    <property type="match status" value="1"/>
</dbReference>
<dbReference type="InterPro" id="IPR041586">
    <property type="entry name" value="PsrA_TetR_C"/>
</dbReference>
<evidence type="ECO:0000256" key="2">
    <source>
        <dbReference type="PROSITE-ProRule" id="PRU00335"/>
    </source>
</evidence>
<dbReference type="KEGG" id="ati:AL072_30655"/>
<evidence type="ECO:0000313" key="6">
    <source>
        <dbReference type="Proteomes" id="UP000069935"/>
    </source>
</evidence>
<keyword evidence="6" id="KW-1185">Reference proteome</keyword>
<dbReference type="InterPro" id="IPR023772">
    <property type="entry name" value="DNA-bd_HTH_TetR-type_CS"/>
</dbReference>
<dbReference type="InterPro" id="IPR036271">
    <property type="entry name" value="Tet_transcr_reg_TetR-rel_C_sf"/>
</dbReference>
<dbReference type="InterPro" id="IPR001647">
    <property type="entry name" value="HTH_TetR"/>
</dbReference>
<feature type="region of interest" description="Disordered" evidence="3">
    <location>
        <begin position="1"/>
        <end position="46"/>
    </location>
</feature>
<dbReference type="InterPro" id="IPR009057">
    <property type="entry name" value="Homeodomain-like_sf"/>
</dbReference>
<evidence type="ECO:0000256" key="3">
    <source>
        <dbReference type="SAM" id="MobiDB-lite"/>
    </source>
</evidence>
<organism evidence="5 6">
    <name type="scientific">Azospirillum thiophilum</name>
    <dbReference type="NCBI Taxonomy" id="528244"/>
    <lineage>
        <taxon>Bacteria</taxon>
        <taxon>Pseudomonadati</taxon>
        <taxon>Pseudomonadota</taxon>
        <taxon>Alphaproteobacteria</taxon>
        <taxon>Rhodospirillales</taxon>
        <taxon>Azospirillaceae</taxon>
        <taxon>Azospirillum</taxon>
    </lineage>
</organism>
<reference evidence="6" key="1">
    <citation type="submission" date="2015-08" db="EMBL/GenBank/DDBJ databases">
        <title>Complete Genome Sequence of Azospirillum thiophilum BV-S.</title>
        <authorList>
            <person name="Fomenkov A."/>
            <person name="Vincze T."/>
            <person name="Grabovich M."/>
            <person name="Dubinina G."/>
            <person name="Orlova M."/>
            <person name="Belousova E."/>
            <person name="Roberts R.J."/>
        </authorList>
    </citation>
    <scope>NUCLEOTIDE SEQUENCE [LARGE SCALE GENOMIC DNA]</scope>
    <source>
        <strain evidence="6">BV-S</strain>
    </source>
</reference>
<feature type="domain" description="HTH tetR-type" evidence="4">
    <location>
        <begin position="45"/>
        <end position="105"/>
    </location>
</feature>